<dbReference type="GO" id="GO:0005829">
    <property type="term" value="C:cytosol"/>
    <property type="evidence" value="ECO:0007669"/>
    <property type="project" value="TreeGrafter"/>
</dbReference>
<protein>
    <submittedName>
        <fullName evidence="3">Heptosyltransferase</fullName>
    </submittedName>
</protein>
<keyword evidence="4" id="KW-1185">Reference proteome</keyword>
<sequence length="579" mass="62513">MNTLICNLTRFGDLLQTQPVISGYARAGRRVGLVCLDNFAGATALLRDVDAVYPLSGGGLLAALDRNWRDALGSLWLWGEGPARSFAPDVVLNLTATTSVRLLASHLASRSSGQVPSECASGQDVSGDAAAAHGAGLRGFGLDSFGFSVNSDPWSTFLQASTRLRGCSPFNLVDLYLMAAGLGDGERRYELRAPEADSLAEADALLCEAASSEDVRGYVAFQLGASEDRRRWPLKHFAELGDRLWREERLLPVLLGAGNEAHLAGRYAQMASAPHANFIGRTTLPVLAALLTRMRLLITNDTGTMHLAAGLGVPVLAVFLATAQPWDTGPYAEGSCTLEPDMDCHPCPFGKPCPNELACRGRITAETVCALARHWLHSGAWAVPAELGTGQGQSGCGARVWRSCRDDGGFMDLVSLSGHEDTDRTRWVRQQRYFYRQFLDREPAAQLAAVGIRSVIGLAESESLSPELRATAVAELAASVQLLHLLAEQGRVLAVRATETTKQRFLGTWQRLQTLWDNSRLLNVLGYLWMCESQEAGSDLATVLVLAEQYKVLVATWHDSLFSQQDSGEQGSGEQDLGA</sequence>
<dbReference type="SUPFAM" id="SSF53756">
    <property type="entry name" value="UDP-Glycosyltransferase/glycogen phosphorylase"/>
    <property type="match status" value="1"/>
</dbReference>
<evidence type="ECO:0000313" key="4">
    <source>
        <dbReference type="Proteomes" id="UP000503840"/>
    </source>
</evidence>
<comment type="caution">
    <text evidence="3">The sequence shown here is derived from an EMBL/GenBank/DDBJ whole genome shotgun (WGS) entry which is preliminary data.</text>
</comment>
<name>A0A7J0BH90_9BACT</name>
<dbReference type="RefSeq" id="WP_174404165.1">
    <property type="nucleotide sequence ID" value="NZ_BLVO01000012.1"/>
</dbReference>
<dbReference type="Proteomes" id="UP000503840">
    <property type="component" value="Unassembled WGS sequence"/>
</dbReference>
<dbReference type="InterPro" id="IPR002201">
    <property type="entry name" value="Glyco_trans_9"/>
</dbReference>
<dbReference type="GO" id="GO:0008713">
    <property type="term" value="F:ADP-heptose-lipopolysaccharide heptosyltransferase activity"/>
    <property type="evidence" value="ECO:0007669"/>
    <property type="project" value="TreeGrafter"/>
</dbReference>
<reference evidence="3 4" key="1">
    <citation type="submission" date="2020-05" db="EMBL/GenBank/DDBJ databases">
        <title>Draft genome sequence of Desulfovibrio sp. strain HN2T.</title>
        <authorList>
            <person name="Ueno A."/>
            <person name="Tamazawa S."/>
            <person name="Tamamura S."/>
            <person name="Murakami T."/>
            <person name="Kiyama T."/>
            <person name="Inomata H."/>
            <person name="Amano Y."/>
            <person name="Miyakawa K."/>
            <person name="Tamaki H."/>
            <person name="Naganuma T."/>
            <person name="Kaneko K."/>
        </authorList>
    </citation>
    <scope>NUCLEOTIDE SEQUENCE [LARGE SCALE GENOMIC DNA]</scope>
    <source>
        <strain evidence="3 4">HN2</strain>
    </source>
</reference>
<dbReference type="EMBL" id="BLVO01000012">
    <property type="protein sequence ID" value="GFM32454.1"/>
    <property type="molecule type" value="Genomic_DNA"/>
</dbReference>
<dbReference type="Gene3D" id="3.40.50.2000">
    <property type="entry name" value="Glycogen Phosphorylase B"/>
    <property type="match status" value="1"/>
</dbReference>
<dbReference type="GO" id="GO:0009244">
    <property type="term" value="P:lipopolysaccharide core region biosynthetic process"/>
    <property type="evidence" value="ECO:0007669"/>
    <property type="project" value="TreeGrafter"/>
</dbReference>
<dbReference type="AlphaFoldDB" id="A0A7J0BH90"/>
<evidence type="ECO:0000256" key="2">
    <source>
        <dbReference type="ARBA" id="ARBA00022679"/>
    </source>
</evidence>
<dbReference type="PANTHER" id="PTHR30160:SF7">
    <property type="entry name" value="ADP-HEPTOSE--LPS HEPTOSYLTRANSFERASE 2"/>
    <property type="match status" value="1"/>
</dbReference>
<organism evidence="3 4">
    <name type="scientific">Desulfovibrio subterraneus</name>
    <dbReference type="NCBI Taxonomy" id="2718620"/>
    <lineage>
        <taxon>Bacteria</taxon>
        <taxon>Pseudomonadati</taxon>
        <taxon>Thermodesulfobacteriota</taxon>
        <taxon>Desulfovibrionia</taxon>
        <taxon>Desulfovibrionales</taxon>
        <taxon>Desulfovibrionaceae</taxon>
        <taxon>Desulfovibrio</taxon>
    </lineage>
</organism>
<gene>
    <name evidence="3" type="ORF">DSM101010T_08190</name>
</gene>
<evidence type="ECO:0000256" key="1">
    <source>
        <dbReference type="ARBA" id="ARBA00022676"/>
    </source>
</evidence>
<keyword evidence="2 3" id="KW-0808">Transferase</keyword>
<accession>A0A7J0BH90</accession>
<dbReference type="Pfam" id="PF01075">
    <property type="entry name" value="Glyco_transf_9"/>
    <property type="match status" value="1"/>
</dbReference>
<proteinExistence type="predicted"/>
<dbReference type="CDD" id="cd03789">
    <property type="entry name" value="GT9_LPS_heptosyltransferase"/>
    <property type="match status" value="1"/>
</dbReference>
<keyword evidence="1" id="KW-0328">Glycosyltransferase</keyword>
<dbReference type="PANTHER" id="PTHR30160">
    <property type="entry name" value="TETRAACYLDISACCHARIDE 4'-KINASE-RELATED"/>
    <property type="match status" value="1"/>
</dbReference>
<dbReference type="InterPro" id="IPR051199">
    <property type="entry name" value="LPS_LOS_Heptosyltrfase"/>
</dbReference>
<evidence type="ECO:0000313" key="3">
    <source>
        <dbReference type="EMBL" id="GFM32454.1"/>
    </source>
</evidence>